<dbReference type="InterPro" id="IPR051419">
    <property type="entry name" value="Lys/N-term_MeTrsfase_sf"/>
</dbReference>
<reference evidence="5 6" key="1">
    <citation type="journal article" date="2013" name="Genome Biol.">
        <title>The genome sequence of the most widely cultivated cacao type and its use to identify candidate genes regulating pod color.</title>
        <authorList>
            <person name="Motamayor J.C."/>
            <person name="Mockaitis K."/>
            <person name="Schmutz J."/>
            <person name="Haiminen N."/>
            <person name="Iii D.L."/>
            <person name="Cornejo O."/>
            <person name="Findley S.D."/>
            <person name="Zheng P."/>
            <person name="Utro F."/>
            <person name="Royaert S."/>
            <person name="Saski C."/>
            <person name="Jenkins J."/>
            <person name="Podicheti R."/>
            <person name="Zhao M."/>
            <person name="Scheffler B.E."/>
            <person name="Stack J.C."/>
            <person name="Feltus F.A."/>
            <person name="Mustiga G.M."/>
            <person name="Amores F."/>
            <person name="Phillips W."/>
            <person name="Marelli J.P."/>
            <person name="May G.D."/>
            <person name="Shapiro H."/>
            <person name="Ma J."/>
            <person name="Bustamante C.D."/>
            <person name="Schnell R.J."/>
            <person name="Main D."/>
            <person name="Gilbert D."/>
            <person name="Parida L."/>
            <person name="Kuhn D.N."/>
        </authorList>
    </citation>
    <scope>NUCLEOTIDE SEQUENCE [LARGE SCALE GENOMIC DNA]</scope>
    <source>
        <strain evidence="6">cv. Matina 1-6</strain>
    </source>
</reference>
<dbReference type="Proteomes" id="UP000026915">
    <property type="component" value="Chromosome 4"/>
</dbReference>
<dbReference type="GO" id="GO:0032259">
    <property type="term" value="P:methylation"/>
    <property type="evidence" value="ECO:0007669"/>
    <property type="project" value="UniProtKB-KW"/>
</dbReference>
<dbReference type="AlphaFoldDB" id="A0A061EPA1"/>
<dbReference type="Pfam" id="PF08241">
    <property type="entry name" value="Methyltransf_11"/>
    <property type="match status" value="1"/>
</dbReference>
<dbReference type="InterPro" id="IPR029063">
    <property type="entry name" value="SAM-dependent_MTases_sf"/>
</dbReference>
<dbReference type="Gramene" id="EOY06880">
    <property type="protein sequence ID" value="EOY06880"/>
    <property type="gene ID" value="TCM_021469"/>
</dbReference>
<dbReference type="CDD" id="cd02440">
    <property type="entry name" value="AdoMet_MTases"/>
    <property type="match status" value="1"/>
</dbReference>
<feature type="non-terminal residue" evidence="5">
    <location>
        <position position="294"/>
    </location>
</feature>
<evidence type="ECO:0000313" key="5">
    <source>
        <dbReference type="EMBL" id="EOY06880.1"/>
    </source>
</evidence>
<evidence type="ECO:0000256" key="1">
    <source>
        <dbReference type="ARBA" id="ARBA00008361"/>
    </source>
</evidence>
<keyword evidence="2 5" id="KW-0489">Methyltransferase</keyword>
<accession>A0A061EPA1</accession>
<dbReference type="GO" id="GO:0008757">
    <property type="term" value="F:S-adenosylmethionine-dependent methyltransferase activity"/>
    <property type="evidence" value="ECO:0007669"/>
    <property type="project" value="InterPro"/>
</dbReference>
<name>A0A061EPA1_THECC</name>
<sequence length="294" mass="33173">MINIANPYETPRCSSDSLIISTTLKSSELTFCNSKPKSDYNAINKSRLSLNRLAERMTLGTPPTQAYGEPWYWDNRYAHESAPFDWYQKYPALAPLVHLYVPHRHQRILVVGCGNSVFSEDMVNDGYEDVVNVDISSVVIEAMQTKYSNRQQLKYIKMDVRDMSPFQAGSFDAVIDKGTLDSILCGNNSRQNATQMLEEVWRVLKDKGVYILITYGAPAYRLGLLKESSIWSIKLHVIVKFGPEGSSEQPIRELTNPVPLEEGGSSVEDVLGKNPDVHYIYVCTKPRPRNEVAA</sequence>
<dbReference type="InterPro" id="IPR013216">
    <property type="entry name" value="Methyltransf_11"/>
</dbReference>
<dbReference type="PANTHER" id="PTHR12176:SF79">
    <property type="entry name" value="METHYLTRANSFERASE TYPE 11 DOMAIN-CONTAINING PROTEIN"/>
    <property type="match status" value="1"/>
</dbReference>
<protein>
    <submittedName>
        <fullName evidence="5">S-adenosyl-L-methionine-dependent methyltransferases superfamily protein isoform 2</fullName>
    </submittedName>
</protein>
<proteinExistence type="inferred from homology"/>
<dbReference type="OMA" id="MSAFQTG"/>
<evidence type="ECO:0000256" key="3">
    <source>
        <dbReference type="ARBA" id="ARBA00022679"/>
    </source>
</evidence>
<evidence type="ECO:0000313" key="6">
    <source>
        <dbReference type="Proteomes" id="UP000026915"/>
    </source>
</evidence>
<dbReference type="EMBL" id="CM001882">
    <property type="protein sequence ID" value="EOY06880.1"/>
    <property type="molecule type" value="Genomic_DNA"/>
</dbReference>
<keyword evidence="3" id="KW-0808">Transferase</keyword>
<evidence type="ECO:0000259" key="4">
    <source>
        <dbReference type="Pfam" id="PF08241"/>
    </source>
</evidence>
<comment type="similarity">
    <text evidence="1">Belongs to the methyltransferase superfamily.</text>
</comment>
<feature type="domain" description="Methyltransferase type 11" evidence="4">
    <location>
        <begin position="109"/>
        <end position="211"/>
    </location>
</feature>
<dbReference type="Gene3D" id="3.40.50.150">
    <property type="entry name" value="Vaccinia Virus protein VP39"/>
    <property type="match status" value="1"/>
</dbReference>
<dbReference type="PANTHER" id="PTHR12176">
    <property type="entry name" value="SAM-DEPENDENT METHYLTRANSFERASE SUPERFAMILY PROTEIN"/>
    <property type="match status" value="1"/>
</dbReference>
<dbReference type="eggNOG" id="KOG2352">
    <property type="taxonomic scope" value="Eukaryota"/>
</dbReference>
<keyword evidence="6" id="KW-1185">Reference proteome</keyword>
<dbReference type="SUPFAM" id="SSF53335">
    <property type="entry name" value="S-adenosyl-L-methionine-dependent methyltransferases"/>
    <property type="match status" value="1"/>
</dbReference>
<gene>
    <name evidence="5" type="ORF">TCM_021469</name>
</gene>
<organism evidence="5 6">
    <name type="scientific">Theobroma cacao</name>
    <name type="common">Cacao</name>
    <name type="synonym">Cocoa</name>
    <dbReference type="NCBI Taxonomy" id="3641"/>
    <lineage>
        <taxon>Eukaryota</taxon>
        <taxon>Viridiplantae</taxon>
        <taxon>Streptophyta</taxon>
        <taxon>Embryophyta</taxon>
        <taxon>Tracheophyta</taxon>
        <taxon>Spermatophyta</taxon>
        <taxon>Magnoliopsida</taxon>
        <taxon>eudicotyledons</taxon>
        <taxon>Gunneridae</taxon>
        <taxon>Pentapetalae</taxon>
        <taxon>rosids</taxon>
        <taxon>malvids</taxon>
        <taxon>Malvales</taxon>
        <taxon>Malvaceae</taxon>
        <taxon>Byttnerioideae</taxon>
        <taxon>Theobroma</taxon>
    </lineage>
</organism>
<evidence type="ECO:0000256" key="2">
    <source>
        <dbReference type="ARBA" id="ARBA00022603"/>
    </source>
</evidence>
<dbReference type="FunFam" id="3.40.50.150:FF:000224">
    <property type="entry name" value="S-adenosyl-L-methionine-dependent methyltransferases superfamily protein"/>
    <property type="match status" value="1"/>
</dbReference>